<dbReference type="Proteomes" id="UP000198607">
    <property type="component" value="Unassembled WGS sequence"/>
</dbReference>
<keyword evidence="2" id="KW-1185">Reference proteome</keyword>
<name>A0A1G8H9P8_9RHOO</name>
<organism evidence="1 2">
    <name type="scientific">Propionivibrio dicarboxylicus</name>
    <dbReference type="NCBI Taxonomy" id="83767"/>
    <lineage>
        <taxon>Bacteria</taxon>
        <taxon>Pseudomonadati</taxon>
        <taxon>Pseudomonadota</taxon>
        <taxon>Betaproteobacteria</taxon>
        <taxon>Rhodocyclales</taxon>
        <taxon>Rhodocyclaceae</taxon>
        <taxon>Propionivibrio</taxon>
    </lineage>
</organism>
<dbReference type="AlphaFoldDB" id="A0A1G8H9P8"/>
<accession>A0A1G8H9P8</accession>
<dbReference type="SUPFAM" id="SSF53756">
    <property type="entry name" value="UDP-Glycosyltransferase/glycogen phosphorylase"/>
    <property type="match status" value="1"/>
</dbReference>
<dbReference type="RefSeq" id="WP_091938465.1">
    <property type="nucleotide sequence ID" value="NZ_FNCY01000012.1"/>
</dbReference>
<dbReference type="GO" id="GO:0016740">
    <property type="term" value="F:transferase activity"/>
    <property type="evidence" value="ECO:0007669"/>
    <property type="project" value="UniProtKB-KW"/>
</dbReference>
<dbReference type="Pfam" id="PF13692">
    <property type="entry name" value="Glyco_trans_1_4"/>
    <property type="match status" value="1"/>
</dbReference>
<dbReference type="STRING" id="83767.SAMN05660652_02734"/>
<dbReference type="Gene3D" id="3.40.50.2000">
    <property type="entry name" value="Glycogen Phosphorylase B"/>
    <property type="match status" value="1"/>
</dbReference>
<evidence type="ECO:0000313" key="1">
    <source>
        <dbReference type="EMBL" id="SDI03353.1"/>
    </source>
</evidence>
<keyword evidence="1" id="KW-0808">Transferase</keyword>
<sequence length="642" mass="70919">MPERAYQDAQIFKERCEDSPGVVILCQGDWRPTPERLGFFEKHNYYVLTAANGFQDIVDWLPQPRCIGAMFGHPGTVAQARAAFPDKVIERFEGVGARFLRNISQETPYNLHNAGLPFTATVPRALRTLDVVSVFSPVPLKRGELLLESLIDSNASAYLFAHSFGGDPKQFENLLALVKAAGKSIEYFHLPFDPYALIRIDGRIVIDGRPIGANSSIVSSYLGRCRLFVHTSTTEGISNAIMEALISDVPVLLCDDIRGPQQELSQQLPKCIFRTPPDKQALTDSIRRLLAHDHIDGAISSSFRAIIDPYEINRTMVLGVQKWFARHGLPWKGHCLGLLGGVQSKLDFANLTAEESYRGHRHIYGGFVSPLNCVAIQHEIARNAGIRDYARSLEAEHGTIAVMADGNRQDYAIRKITDDDAGLTRFVRTFAAWPELKHALIIGELPEEVLTALIKTLAGNLSAPRLHCLQSSANAHRQFSELLKKVPFADCHHASSVPLAEFPPESDVIDYYRQTPDKLSDYPLGQVLGWFRADIAEMQTPEKIGEDGIGNILQTIGQPIFDAVIINGREFTGHAELKRLIGAPIILLGCTRTYKNRASLLALLKNEDYELVLSAANIGNGYAGFVSRQAIGKLALNGRPPA</sequence>
<dbReference type="EMBL" id="FNCY01000012">
    <property type="protein sequence ID" value="SDI03353.1"/>
    <property type="molecule type" value="Genomic_DNA"/>
</dbReference>
<reference evidence="1 2" key="1">
    <citation type="submission" date="2016-10" db="EMBL/GenBank/DDBJ databases">
        <authorList>
            <person name="de Groot N.N."/>
        </authorList>
    </citation>
    <scope>NUCLEOTIDE SEQUENCE [LARGE SCALE GENOMIC DNA]</scope>
    <source>
        <strain evidence="1 2">DSM 5885</strain>
    </source>
</reference>
<gene>
    <name evidence="1" type="ORF">SAMN05660652_02734</name>
</gene>
<evidence type="ECO:0000313" key="2">
    <source>
        <dbReference type="Proteomes" id="UP000198607"/>
    </source>
</evidence>
<proteinExistence type="predicted"/>
<protein>
    <submittedName>
        <fullName evidence="1">Glycosyl transferases group 1</fullName>
    </submittedName>
</protein>